<dbReference type="InterPro" id="IPR046936">
    <property type="entry name" value="BIM1-like"/>
</dbReference>
<evidence type="ECO:0000256" key="7">
    <source>
        <dbReference type="ARBA" id="ARBA00023288"/>
    </source>
</evidence>
<keyword evidence="2" id="KW-1003">Cell membrane</keyword>
<proteinExistence type="predicted"/>
<dbReference type="PANTHER" id="PTHR34992">
    <property type="entry name" value="HYPHAL ANASTAMOSIS-7 PROTEIN"/>
    <property type="match status" value="1"/>
</dbReference>
<dbReference type="EMBL" id="JAFIQS010000001">
    <property type="protein sequence ID" value="KAG5174573.1"/>
    <property type="molecule type" value="Genomic_DNA"/>
</dbReference>
<dbReference type="AlphaFoldDB" id="A0A8H8CR08"/>
<evidence type="ECO:0000256" key="3">
    <source>
        <dbReference type="ARBA" id="ARBA00022622"/>
    </source>
</evidence>
<evidence type="ECO:0000256" key="1">
    <source>
        <dbReference type="ARBA" id="ARBA00004609"/>
    </source>
</evidence>
<keyword evidence="3" id="KW-0336">GPI-anchor</keyword>
<evidence type="ECO:0000259" key="10">
    <source>
        <dbReference type="Pfam" id="PF20238"/>
    </source>
</evidence>
<feature type="compositionally biased region" description="Low complexity" evidence="8">
    <location>
        <begin position="399"/>
        <end position="427"/>
    </location>
</feature>
<keyword evidence="9" id="KW-0812">Transmembrane</keyword>
<dbReference type="GO" id="GO:0005886">
    <property type="term" value="C:plasma membrane"/>
    <property type="evidence" value="ECO:0007669"/>
    <property type="project" value="UniProtKB-SubCell"/>
</dbReference>
<feature type="transmembrane region" description="Helical" evidence="9">
    <location>
        <begin position="237"/>
        <end position="257"/>
    </location>
</feature>
<keyword evidence="5 9" id="KW-0472">Membrane</keyword>
<dbReference type="InterPro" id="IPR046530">
    <property type="entry name" value="BIM1-like_dom"/>
</dbReference>
<evidence type="ECO:0000256" key="4">
    <source>
        <dbReference type="ARBA" id="ARBA00022729"/>
    </source>
</evidence>
<name>A0A8H8CR08_PSICU</name>
<dbReference type="CDD" id="cd21176">
    <property type="entry name" value="LPMO_auxiliary-like"/>
    <property type="match status" value="2"/>
</dbReference>
<keyword evidence="6" id="KW-0325">Glycoprotein</keyword>
<keyword evidence="9" id="KW-1133">Transmembrane helix</keyword>
<feature type="region of interest" description="Disordered" evidence="8">
    <location>
        <begin position="397"/>
        <end position="427"/>
    </location>
</feature>
<feature type="compositionally biased region" description="Basic and acidic residues" evidence="8">
    <location>
        <begin position="168"/>
        <end position="183"/>
    </location>
</feature>
<keyword evidence="4" id="KW-0732">Signal</keyword>
<evidence type="ECO:0000256" key="2">
    <source>
        <dbReference type="ARBA" id="ARBA00022475"/>
    </source>
</evidence>
<feature type="domain" description="Copper acquisition factor BIM1-like" evidence="10">
    <location>
        <begin position="255"/>
        <end position="402"/>
    </location>
</feature>
<evidence type="ECO:0000256" key="9">
    <source>
        <dbReference type="SAM" id="Phobius"/>
    </source>
</evidence>
<protein>
    <recommendedName>
        <fullName evidence="10">Copper acquisition factor BIM1-like domain-containing protein</fullName>
    </recommendedName>
</protein>
<accession>A0A8H8CR08</accession>
<gene>
    <name evidence="11" type="ORF">JR316_001235</name>
</gene>
<comment type="subcellular location">
    <subcellularLocation>
        <location evidence="1">Cell membrane</location>
        <topology evidence="1">Lipid-anchor</topology>
        <topology evidence="1">GPI-anchor</topology>
    </subcellularLocation>
</comment>
<evidence type="ECO:0000313" key="11">
    <source>
        <dbReference type="EMBL" id="KAG5174573.1"/>
    </source>
</evidence>
<organism evidence="11">
    <name type="scientific">Psilocybe cubensis</name>
    <name type="common">Psychedelic mushroom</name>
    <name type="synonym">Stropharia cubensis</name>
    <dbReference type="NCBI Taxonomy" id="181762"/>
    <lineage>
        <taxon>Eukaryota</taxon>
        <taxon>Fungi</taxon>
        <taxon>Dikarya</taxon>
        <taxon>Basidiomycota</taxon>
        <taxon>Agaricomycotina</taxon>
        <taxon>Agaricomycetes</taxon>
        <taxon>Agaricomycetidae</taxon>
        <taxon>Agaricales</taxon>
        <taxon>Agaricineae</taxon>
        <taxon>Strophariaceae</taxon>
        <taxon>Psilocybe</taxon>
    </lineage>
</organism>
<comment type="caution">
    <text evidence="11">The sequence shown here is derived from an EMBL/GenBank/DDBJ whole genome shotgun (WGS) entry which is preliminary data.</text>
</comment>
<dbReference type="Pfam" id="PF20238">
    <property type="entry name" value="BIM1-like_dom"/>
    <property type="match status" value="2"/>
</dbReference>
<dbReference type="GO" id="GO:0098552">
    <property type="term" value="C:side of membrane"/>
    <property type="evidence" value="ECO:0007669"/>
    <property type="project" value="UniProtKB-KW"/>
</dbReference>
<evidence type="ECO:0000256" key="6">
    <source>
        <dbReference type="ARBA" id="ARBA00023180"/>
    </source>
</evidence>
<feature type="region of interest" description="Disordered" evidence="8">
    <location>
        <begin position="160"/>
        <end position="183"/>
    </location>
</feature>
<feature type="domain" description="Copper acquisition factor BIM1-like" evidence="10">
    <location>
        <begin position="17"/>
        <end position="166"/>
    </location>
</feature>
<feature type="transmembrane region" description="Helical" evidence="9">
    <location>
        <begin position="196"/>
        <end position="216"/>
    </location>
</feature>
<sequence length="454" mass="48371">MKFSTVAFVMASFGAANAHFRLNYPGPRGAFVADKEPEYCGGYTDVTTNRTTFPLSNGFFKIETGHPGWTAAVIISTAENPNSFDLFSKDGERQFVRQFAKEDDAGAFCIPLNISAANIEGVRDGSNVTIQVVFDGGDGALYQCADLTLSANLTEVSPDSTCTNATSDGHHHNDDDDDHNHDDDKSGALSLLHGSAVYTSLALGVMGAVVALLAYLRLEALFDNVQLTAQKSRNEETIMRSSVVLLACFLTLVTAHFQLQFPPPRGPFVEDDETNFCDESPFIDGFNEVTTNRTVFPLSGGFITLTSEHPSWTVGFQIATADDPNTFDDFQLVNNFAEVKGEGAFCLPLDFKSSNATGLTNNQNITIMIIFSGGDGNLFQCADLMLSDSEKISSDVTCSNGTSSSSGPNSGTNPSSTGTSGSSTPSPTSHALPISSLNLAILSILSAVIVLTFL</sequence>
<evidence type="ECO:0000256" key="5">
    <source>
        <dbReference type="ARBA" id="ARBA00023136"/>
    </source>
</evidence>
<evidence type="ECO:0000256" key="8">
    <source>
        <dbReference type="SAM" id="MobiDB-lite"/>
    </source>
</evidence>
<reference evidence="11" key="1">
    <citation type="submission" date="2021-02" db="EMBL/GenBank/DDBJ databases">
        <title>Psilocybe cubensis genome.</title>
        <authorList>
            <person name="Mckernan K.J."/>
            <person name="Crawford S."/>
            <person name="Trippe A."/>
            <person name="Kane L.T."/>
            <person name="Mclaughlin S."/>
        </authorList>
    </citation>
    <scope>NUCLEOTIDE SEQUENCE [LARGE SCALE GENOMIC DNA]</scope>
    <source>
        <strain evidence="11">MGC-MH-2018</strain>
    </source>
</reference>
<dbReference type="PANTHER" id="PTHR34992:SF1">
    <property type="entry name" value="COPPER ACQUISITION FACTOR BIM1-LIKE DOMAIN-CONTAINING PROTEIN"/>
    <property type="match status" value="1"/>
</dbReference>
<keyword evidence="7" id="KW-0449">Lipoprotein</keyword>